<dbReference type="SUPFAM" id="SSF88659">
    <property type="entry name" value="Sigma3 and sigma4 domains of RNA polymerase sigma factors"/>
    <property type="match status" value="1"/>
</dbReference>
<dbReference type="Proteomes" id="UP001145145">
    <property type="component" value="Unassembled WGS sequence"/>
</dbReference>
<keyword evidence="2" id="KW-0805">Transcription regulation</keyword>
<evidence type="ECO:0000256" key="1">
    <source>
        <dbReference type="ARBA" id="ARBA00010641"/>
    </source>
</evidence>
<sequence length="178" mass="21519">MDEILFNDIYDKYVNIVWRTAKYYSENETDADEITQLTFVNLLISYEKIRNKNAIESWLRTTAYRLACSQMRRRKLEMLLDDEGLVAQMGEEVPGPDELIFMRKRRRKETELTSTMLEELYQHNPRWYDAVVRAFVLEIPQKEIAEEMGIRLEAFQSMLFRAKKWMKTKYEADYREMK</sequence>
<evidence type="ECO:0000313" key="9">
    <source>
        <dbReference type="Proteomes" id="UP001145145"/>
    </source>
</evidence>
<dbReference type="GO" id="GO:0016987">
    <property type="term" value="F:sigma factor activity"/>
    <property type="evidence" value="ECO:0007669"/>
    <property type="project" value="UniProtKB-KW"/>
</dbReference>
<dbReference type="EMBL" id="BSBO01000005">
    <property type="protein sequence ID" value="GLG03570.1"/>
    <property type="molecule type" value="Genomic_DNA"/>
</dbReference>
<keyword evidence="5" id="KW-0804">Transcription</keyword>
<dbReference type="InterPro" id="IPR014284">
    <property type="entry name" value="RNA_pol_sigma-70_dom"/>
</dbReference>
<protein>
    <recommendedName>
        <fullName evidence="10">RNA polymerase sigma-70 region 2 domain-containing protein</fullName>
    </recommendedName>
</protein>
<comment type="caution">
    <text evidence="8">The sequence shown here is derived from an EMBL/GenBank/DDBJ whole genome shotgun (WGS) entry which is preliminary data.</text>
</comment>
<dbReference type="Pfam" id="PF08281">
    <property type="entry name" value="Sigma70_r4_2"/>
    <property type="match status" value="1"/>
</dbReference>
<evidence type="ECO:0000256" key="2">
    <source>
        <dbReference type="ARBA" id="ARBA00023015"/>
    </source>
</evidence>
<dbReference type="Pfam" id="PF04542">
    <property type="entry name" value="Sigma70_r2"/>
    <property type="match status" value="1"/>
</dbReference>
<dbReference type="GO" id="GO:0003677">
    <property type="term" value="F:DNA binding"/>
    <property type="evidence" value="ECO:0007669"/>
    <property type="project" value="UniProtKB-KW"/>
</dbReference>
<dbReference type="InterPro" id="IPR039425">
    <property type="entry name" value="RNA_pol_sigma-70-like"/>
</dbReference>
<dbReference type="PANTHER" id="PTHR43133">
    <property type="entry name" value="RNA POLYMERASE ECF-TYPE SIGMA FACTO"/>
    <property type="match status" value="1"/>
</dbReference>
<evidence type="ECO:0000256" key="4">
    <source>
        <dbReference type="ARBA" id="ARBA00023125"/>
    </source>
</evidence>
<keyword evidence="3" id="KW-0731">Sigma factor</keyword>
<dbReference type="InterPro" id="IPR013324">
    <property type="entry name" value="RNA_pol_sigma_r3/r4-like"/>
</dbReference>
<gene>
    <name evidence="8" type="ORF">Selli1_07440</name>
</gene>
<dbReference type="SUPFAM" id="SSF88946">
    <property type="entry name" value="Sigma2 domain of RNA polymerase sigma factors"/>
    <property type="match status" value="1"/>
</dbReference>
<proteinExistence type="inferred from homology"/>
<dbReference type="InterPro" id="IPR007627">
    <property type="entry name" value="RNA_pol_sigma70_r2"/>
</dbReference>
<evidence type="ECO:0000259" key="7">
    <source>
        <dbReference type="Pfam" id="PF08281"/>
    </source>
</evidence>
<dbReference type="GO" id="GO:0006352">
    <property type="term" value="P:DNA-templated transcription initiation"/>
    <property type="evidence" value="ECO:0007669"/>
    <property type="project" value="InterPro"/>
</dbReference>
<dbReference type="InterPro" id="IPR013249">
    <property type="entry name" value="RNA_pol_sigma70_r4_t2"/>
</dbReference>
<keyword evidence="9" id="KW-1185">Reference proteome</keyword>
<accession>A0A9W6C6I9</accession>
<dbReference type="NCBIfam" id="TIGR02937">
    <property type="entry name" value="sigma70-ECF"/>
    <property type="match status" value="1"/>
</dbReference>
<name>A0A9W6C6I9_9FIRM</name>
<evidence type="ECO:0000256" key="3">
    <source>
        <dbReference type="ARBA" id="ARBA00023082"/>
    </source>
</evidence>
<evidence type="ECO:0000259" key="6">
    <source>
        <dbReference type="Pfam" id="PF04542"/>
    </source>
</evidence>
<dbReference type="Gene3D" id="1.10.1740.10">
    <property type="match status" value="1"/>
</dbReference>
<organism evidence="8 9">
    <name type="scientific">Sellimonas catena</name>
    <dbReference type="NCBI Taxonomy" id="2994035"/>
    <lineage>
        <taxon>Bacteria</taxon>
        <taxon>Bacillati</taxon>
        <taxon>Bacillota</taxon>
        <taxon>Clostridia</taxon>
        <taxon>Lachnospirales</taxon>
        <taxon>Lachnospiraceae</taxon>
        <taxon>Sellimonas</taxon>
    </lineage>
</organism>
<evidence type="ECO:0008006" key="10">
    <source>
        <dbReference type="Google" id="ProtNLM"/>
    </source>
</evidence>
<comment type="similarity">
    <text evidence="1">Belongs to the sigma-70 factor family. ECF subfamily.</text>
</comment>
<evidence type="ECO:0000256" key="5">
    <source>
        <dbReference type="ARBA" id="ARBA00023163"/>
    </source>
</evidence>
<dbReference type="RefSeq" id="WP_281872347.1">
    <property type="nucleotide sequence ID" value="NZ_BSBO01000005.1"/>
</dbReference>
<feature type="domain" description="RNA polymerase sigma-70 region 2" evidence="6">
    <location>
        <begin position="9"/>
        <end position="75"/>
    </location>
</feature>
<dbReference type="AlphaFoldDB" id="A0A9W6C6I9"/>
<evidence type="ECO:0000313" key="8">
    <source>
        <dbReference type="EMBL" id="GLG03570.1"/>
    </source>
</evidence>
<feature type="domain" description="RNA polymerase sigma factor 70 region 4 type 2" evidence="7">
    <location>
        <begin position="130"/>
        <end position="166"/>
    </location>
</feature>
<dbReference type="InterPro" id="IPR036388">
    <property type="entry name" value="WH-like_DNA-bd_sf"/>
</dbReference>
<reference evidence="8 9" key="1">
    <citation type="journal article" date="2023" name="Int. J. Syst. Evol. Microbiol.">
        <title>Sellimonas catena sp. nov., isolated from human faeces.</title>
        <authorList>
            <person name="Hisatomi A."/>
            <person name="Ohkuma M."/>
            <person name="Sakamoto M."/>
        </authorList>
    </citation>
    <scope>NUCLEOTIDE SEQUENCE [LARGE SCALE GENOMIC DNA]</scope>
    <source>
        <strain evidence="8 9">12EGH17</strain>
    </source>
</reference>
<dbReference type="Gene3D" id="1.10.10.10">
    <property type="entry name" value="Winged helix-like DNA-binding domain superfamily/Winged helix DNA-binding domain"/>
    <property type="match status" value="1"/>
</dbReference>
<dbReference type="InterPro" id="IPR013325">
    <property type="entry name" value="RNA_pol_sigma_r2"/>
</dbReference>
<dbReference type="PANTHER" id="PTHR43133:SF8">
    <property type="entry name" value="RNA POLYMERASE SIGMA FACTOR HI_1459-RELATED"/>
    <property type="match status" value="1"/>
</dbReference>
<keyword evidence="4" id="KW-0238">DNA-binding</keyword>